<proteinExistence type="predicted"/>
<dbReference type="Gene3D" id="2.120.10.80">
    <property type="entry name" value="Kelch-type beta propeller"/>
    <property type="match status" value="1"/>
</dbReference>
<accession>A0ABD3IZS5</accession>
<dbReference type="EMBL" id="JBJKBG010000010">
    <property type="protein sequence ID" value="KAL3719818.1"/>
    <property type="molecule type" value="Genomic_DNA"/>
</dbReference>
<dbReference type="PANTHER" id="PTHR46407:SF6">
    <property type="entry name" value="F-BOX DOMAIN-CONTAINING PROTEIN"/>
    <property type="match status" value="1"/>
</dbReference>
<dbReference type="InterPro" id="IPR036047">
    <property type="entry name" value="F-box-like_dom_sf"/>
</dbReference>
<gene>
    <name evidence="2" type="ORF">ACJRO7_004749</name>
</gene>
<evidence type="ECO:0000313" key="2">
    <source>
        <dbReference type="EMBL" id="KAL3719818.1"/>
    </source>
</evidence>
<dbReference type="InterPro" id="IPR044595">
    <property type="entry name" value="KMD1-4"/>
</dbReference>
<dbReference type="Proteomes" id="UP001634007">
    <property type="component" value="Unassembled WGS sequence"/>
</dbReference>
<dbReference type="SUPFAM" id="SSF81383">
    <property type="entry name" value="F-box domain"/>
    <property type="match status" value="1"/>
</dbReference>
<feature type="domain" description="F-box" evidence="1">
    <location>
        <begin position="13"/>
        <end position="53"/>
    </location>
</feature>
<dbReference type="CDD" id="cd22152">
    <property type="entry name" value="F-box_AtAFR-like"/>
    <property type="match status" value="1"/>
</dbReference>
<name>A0ABD3IZS5_EUCGL</name>
<dbReference type="Pfam" id="PF00646">
    <property type="entry name" value="F-box"/>
    <property type="match status" value="1"/>
</dbReference>
<reference evidence="2 3" key="1">
    <citation type="submission" date="2024-11" db="EMBL/GenBank/DDBJ databases">
        <title>Chromosome-level genome assembly of Eucalyptus globulus Labill. provides insights into its genome evolution.</title>
        <authorList>
            <person name="Li X."/>
        </authorList>
    </citation>
    <scope>NUCLEOTIDE SEQUENCE [LARGE SCALE GENOMIC DNA]</scope>
    <source>
        <strain evidence="2">CL2024</strain>
        <tissue evidence="2">Fresh tender leaves</tissue>
    </source>
</reference>
<keyword evidence="3" id="KW-1185">Reference proteome</keyword>
<sequence length="345" mass="37681">MEACHFPELIPGLPDELSLECLSRLPHTAQRAASAVCRRWRHLLRSRDFYHLRRKLGRTHKLACLAQALPSQLPPGGHKPVGPPRYAITVFDPETGAWDLLDPVPDYPDGLPLFCHLASCDGELVALGGWDPATYEPVADVFVYDFAARRWRRGAAMPRRASFFAVGAHGGRVYVAGGHDEGKNALRSAWAYDVGRGEWAELPPMSRGRDECEGVVAAGGRSFWVVSGYGTEDQGRFEGSAEVYDFGAGEWRRAEGVWPPGRCPSSRVGAGRDGRLFDWAGLDRAVRAGTCRVELGGGRTLVAGAEYEGGRQGFYMAEGQNGKLERIDVPDDFSGFARTGCCVEV</sequence>
<dbReference type="InterPro" id="IPR001810">
    <property type="entry name" value="F-box_dom"/>
</dbReference>
<dbReference type="Pfam" id="PF01344">
    <property type="entry name" value="Kelch_1"/>
    <property type="match status" value="2"/>
</dbReference>
<protein>
    <recommendedName>
        <fullName evidence="1">F-box domain-containing protein</fullName>
    </recommendedName>
</protein>
<dbReference type="PANTHER" id="PTHR46407">
    <property type="entry name" value="OS02G0208700 PROTEIN"/>
    <property type="match status" value="1"/>
</dbReference>
<organism evidence="2 3">
    <name type="scientific">Eucalyptus globulus</name>
    <name type="common">Tasmanian blue gum</name>
    <dbReference type="NCBI Taxonomy" id="34317"/>
    <lineage>
        <taxon>Eukaryota</taxon>
        <taxon>Viridiplantae</taxon>
        <taxon>Streptophyta</taxon>
        <taxon>Embryophyta</taxon>
        <taxon>Tracheophyta</taxon>
        <taxon>Spermatophyta</taxon>
        <taxon>Magnoliopsida</taxon>
        <taxon>eudicotyledons</taxon>
        <taxon>Gunneridae</taxon>
        <taxon>Pentapetalae</taxon>
        <taxon>rosids</taxon>
        <taxon>malvids</taxon>
        <taxon>Myrtales</taxon>
        <taxon>Myrtaceae</taxon>
        <taxon>Myrtoideae</taxon>
        <taxon>Eucalypteae</taxon>
        <taxon>Eucalyptus</taxon>
    </lineage>
</organism>
<dbReference type="SMART" id="SM00256">
    <property type="entry name" value="FBOX"/>
    <property type="match status" value="1"/>
</dbReference>
<evidence type="ECO:0000259" key="1">
    <source>
        <dbReference type="SMART" id="SM00256"/>
    </source>
</evidence>
<comment type="caution">
    <text evidence="2">The sequence shown here is derived from an EMBL/GenBank/DDBJ whole genome shotgun (WGS) entry which is preliminary data.</text>
</comment>
<dbReference type="SUPFAM" id="SSF117281">
    <property type="entry name" value="Kelch motif"/>
    <property type="match status" value="1"/>
</dbReference>
<dbReference type="SMART" id="SM00612">
    <property type="entry name" value="Kelch"/>
    <property type="match status" value="2"/>
</dbReference>
<dbReference type="InterPro" id="IPR006652">
    <property type="entry name" value="Kelch_1"/>
</dbReference>
<evidence type="ECO:0000313" key="3">
    <source>
        <dbReference type="Proteomes" id="UP001634007"/>
    </source>
</evidence>
<dbReference type="InterPro" id="IPR015915">
    <property type="entry name" value="Kelch-typ_b-propeller"/>
</dbReference>
<dbReference type="Gene3D" id="1.20.1280.50">
    <property type="match status" value="1"/>
</dbReference>
<dbReference type="AlphaFoldDB" id="A0ABD3IZS5"/>